<dbReference type="Proteomes" id="UP000280960">
    <property type="component" value="Chromosome"/>
</dbReference>
<organism evidence="3 4">
    <name type="scientific">Biomaibacter acetigenes</name>
    <dbReference type="NCBI Taxonomy" id="2316383"/>
    <lineage>
        <taxon>Bacteria</taxon>
        <taxon>Bacillati</taxon>
        <taxon>Bacillota</taxon>
        <taxon>Clostridia</taxon>
        <taxon>Thermosediminibacterales</taxon>
        <taxon>Tepidanaerobacteraceae</taxon>
        <taxon>Biomaibacter</taxon>
    </lineage>
</organism>
<dbReference type="SUPFAM" id="SSF53092">
    <property type="entry name" value="Creatinase/prolidase N-terminal domain"/>
    <property type="match status" value="1"/>
</dbReference>
<dbReference type="Pfam" id="PF00557">
    <property type="entry name" value="Peptidase_M24"/>
    <property type="match status" value="1"/>
</dbReference>
<evidence type="ECO:0000259" key="1">
    <source>
        <dbReference type="Pfam" id="PF00557"/>
    </source>
</evidence>
<keyword evidence="3" id="KW-0645">Protease</keyword>
<dbReference type="Gene3D" id="3.90.230.10">
    <property type="entry name" value="Creatinase/methionine aminopeptidase superfamily"/>
    <property type="match status" value="1"/>
</dbReference>
<dbReference type="InterPro" id="IPR000587">
    <property type="entry name" value="Creatinase_N"/>
</dbReference>
<dbReference type="InterPro" id="IPR029149">
    <property type="entry name" value="Creatin/AminoP/Spt16_N"/>
</dbReference>
<evidence type="ECO:0000313" key="3">
    <source>
        <dbReference type="EMBL" id="AYO31118.1"/>
    </source>
</evidence>
<dbReference type="InterPro" id="IPR000994">
    <property type="entry name" value="Pept_M24"/>
</dbReference>
<dbReference type="PANTHER" id="PTHR46112:SF2">
    <property type="entry name" value="XAA-PRO AMINOPEPTIDASE P-RELATED"/>
    <property type="match status" value="1"/>
</dbReference>
<proteinExistence type="predicted"/>
<evidence type="ECO:0000259" key="2">
    <source>
        <dbReference type="Pfam" id="PF01321"/>
    </source>
</evidence>
<dbReference type="GO" id="GO:0004177">
    <property type="term" value="F:aminopeptidase activity"/>
    <property type="evidence" value="ECO:0007669"/>
    <property type="project" value="UniProtKB-KW"/>
</dbReference>
<dbReference type="RefSeq" id="WP_122015034.1">
    <property type="nucleotide sequence ID" value="NZ_CP033169.1"/>
</dbReference>
<evidence type="ECO:0000313" key="4">
    <source>
        <dbReference type="Proteomes" id="UP000280960"/>
    </source>
</evidence>
<keyword evidence="3" id="KW-0031">Aminopeptidase</keyword>
<feature type="domain" description="Peptidase M24" evidence="1">
    <location>
        <begin position="136"/>
        <end position="328"/>
    </location>
</feature>
<dbReference type="EMBL" id="CP033169">
    <property type="protein sequence ID" value="AYO31118.1"/>
    <property type="molecule type" value="Genomic_DNA"/>
</dbReference>
<keyword evidence="3" id="KW-0378">Hydrolase</keyword>
<dbReference type="SUPFAM" id="SSF55920">
    <property type="entry name" value="Creatinase/aminopeptidase"/>
    <property type="match status" value="1"/>
</dbReference>
<dbReference type="InterPro" id="IPR036005">
    <property type="entry name" value="Creatinase/aminopeptidase-like"/>
</dbReference>
<dbReference type="CDD" id="cd01066">
    <property type="entry name" value="APP_MetAP"/>
    <property type="match status" value="1"/>
</dbReference>
<dbReference type="Gene3D" id="3.40.350.10">
    <property type="entry name" value="Creatinase/prolidase N-terminal domain"/>
    <property type="match status" value="1"/>
</dbReference>
<feature type="domain" description="Creatinase N-terminal" evidence="2">
    <location>
        <begin position="12"/>
        <end position="111"/>
    </location>
</feature>
<sequence length="361" mass="40669">MVWSKHEYELKLGRIRSLMQKEGIEDLLITTQVNFLWLTGGRPYVNMMSEKSCGALLVTSEEVFLVSSNIEAARLINEELSGLSLKKVEYPWWEPGAMDEKLKELAGGKKVVLDVDLGLKFNVLRWDLLPEEHQRFKDTGKCVAKILEEVALKIKPGDSELDVAGCIKKISVSYGVNPQVNLVAADDRAFYYRHPIPTEKKIEKYVLMAISGEKHGLVASATRLVHFGKVPEDLKKRHEAVLKIDTAFIRATVPGVRVKDIFEKGKKAYESVGFSDEWKNHHQGGMAGYNSREFRATTCSEEIVEEGQVYAWNPTIAGVKSEDTILVKNDGPVILTGSENFPMVEVEFEGLCFKRHDILVR</sequence>
<reference evidence="3 4" key="1">
    <citation type="submission" date="2018-10" db="EMBL/GenBank/DDBJ databases">
        <authorList>
            <person name="Zhang X."/>
        </authorList>
    </citation>
    <scope>NUCLEOTIDE SEQUENCE [LARGE SCALE GENOMIC DNA]</scope>
    <source>
        <strain evidence="3 4">SK-G1</strain>
    </source>
</reference>
<keyword evidence="4" id="KW-1185">Reference proteome</keyword>
<name>A0A3G2R7Q9_9FIRM</name>
<dbReference type="KEGG" id="bacg:D2962_11365"/>
<dbReference type="AlphaFoldDB" id="A0A3G2R7Q9"/>
<dbReference type="PANTHER" id="PTHR46112">
    <property type="entry name" value="AMINOPEPTIDASE"/>
    <property type="match status" value="1"/>
</dbReference>
<accession>A0A3G2R7Q9</accession>
<dbReference type="InterPro" id="IPR050659">
    <property type="entry name" value="Peptidase_M24B"/>
</dbReference>
<gene>
    <name evidence="3" type="ORF">D2962_11365</name>
</gene>
<dbReference type="Pfam" id="PF01321">
    <property type="entry name" value="Creatinase_N"/>
    <property type="match status" value="1"/>
</dbReference>
<protein>
    <submittedName>
        <fullName evidence="3">Aminopeptidase P family protein</fullName>
    </submittedName>
</protein>